<reference evidence="1 2" key="1">
    <citation type="journal article" date="2023" name="Sci. Data">
        <title>Genome assembly of the Korean intertidal mud-creeper Batillaria attramentaria.</title>
        <authorList>
            <person name="Patra A.K."/>
            <person name="Ho P.T."/>
            <person name="Jun S."/>
            <person name="Lee S.J."/>
            <person name="Kim Y."/>
            <person name="Won Y.J."/>
        </authorList>
    </citation>
    <scope>NUCLEOTIDE SEQUENCE [LARGE SCALE GENOMIC DNA]</scope>
    <source>
        <strain evidence="1">Wonlab-2016</strain>
    </source>
</reference>
<organism evidence="1 2">
    <name type="scientific">Batillaria attramentaria</name>
    <dbReference type="NCBI Taxonomy" id="370345"/>
    <lineage>
        <taxon>Eukaryota</taxon>
        <taxon>Metazoa</taxon>
        <taxon>Spiralia</taxon>
        <taxon>Lophotrochozoa</taxon>
        <taxon>Mollusca</taxon>
        <taxon>Gastropoda</taxon>
        <taxon>Caenogastropoda</taxon>
        <taxon>Sorbeoconcha</taxon>
        <taxon>Cerithioidea</taxon>
        <taxon>Batillariidae</taxon>
        <taxon>Batillaria</taxon>
    </lineage>
</organism>
<evidence type="ECO:0000313" key="2">
    <source>
        <dbReference type="Proteomes" id="UP001519460"/>
    </source>
</evidence>
<comment type="caution">
    <text evidence="1">The sequence shown here is derived from an EMBL/GenBank/DDBJ whole genome shotgun (WGS) entry which is preliminary data.</text>
</comment>
<dbReference type="EMBL" id="JACVVK020000020">
    <property type="protein sequence ID" value="KAK7503414.1"/>
    <property type="molecule type" value="Genomic_DNA"/>
</dbReference>
<feature type="non-terminal residue" evidence="1">
    <location>
        <position position="143"/>
    </location>
</feature>
<dbReference type="AlphaFoldDB" id="A0ABD0LV10"/>
<protein>
    <submittedName>
        <fullName evidence="1">Uncharacterized protein</fullName>
    </submittedName>
</protein>
<accession>A0ABD0LV10</accession>
<name>A0ABD0LV10_9CAEN</name>
<proteinExistence type="predicted"/>
<keyword evidence="2" id="KW-1185">Reference proteome</keyword>
<evidence type="ECO:0000313" key="1">
    <source>
        <dbReference type="EMBL" id="KAK7503414.1"/>
    </source>
</evidence>
<gene>
    <name evidence="1" type="ORF">BaRGS_00005335</name>
</gene>
<sequence length="143" mass="15819">MFLCLSLEVIVCLANLSDISWHSSAGTPHNVDPFPPASARVRRNISRYHTLRVVLTHSLFCGAELVSLGVTAEPLPGIPFDFSVNGVNNRFSWGSGLVRWFTENELVLAAVSDGPALVNWSCLRLNLVDNSVFFQRRADRASY</sequence>
<dbReference type="Proteomes" id="UP001519460">
    <property type="component" value="Unassembled WGS sequence"/>
</dbReference>